<keyword evidence="4" id="KW-1185">Reference proteome</keyword>
<dbReference type="Proteomes" id="UP001327957">
    <property type="component" value="Unassembled WGS sequence"/>
</dbReference>
<keyword evidence="1" id="KW-0732">Signal</keyword>
<protein>
    <recommendedName>
        <fullName evidence="2">DUF7136 domain-containing protein</fullName>
    </recommendedName>
</protein>
<organism evidence="3 4">
    <name type="scientific">Colletotrichum tabaci</name>
    <dbReference type="NCBI Taxonomy" id="1209068"/>
    <lineage>
        <taxon>Eukaryota</taxon>
        <taxon>Fungi</taxon>
        <taxon>Dikarya</taxon>
        <taxon>Ascomycota</taxon>
        <taxon>Pezizomycotina</taxon>
        <taxon>Sordariomycetes</taxon>
        <taxon>Hypocreomycetidae</taxon>
        <taxon>Glomerellales</taxon>
        <taxon>Glomerellaceae</taxon>
        <taxon>Colletotrichum</taxon>
        <taxon>Colletotrichum destructivum species complex</taxon>
    </lineage>
</organism>
<evidence type="ECO:0000259" key="2">
    <source>
        <dbReference type="Pfam" id="PF23584"/>
    </source>
</evidence>
<dbReference type="InterPro" id="IPR055560">
    <property type="entry name" value="DUF7136"/>
</dbReference>
<evidence type="ECO:0000313" key="3">
    <source>
        <dbReference type="EMBL" id="KAK6226871.1"/>
    </source>
</evidence>
<dbReference type="Pfam" id="PF23584">
    <property type="entry name" value="DUF7136"/>
    <property type="match status" value="1"/>
</dbReference>
<sequence>MRIRPEMSRPVCFLLTLLRLAGLSLALPSSSSAAAAATTIVGVDLVFPRNDTVYRPVWPFPIVFAVRNASQLWPSDEEHFSFWVRWDLTGYTDINDPDTGQLFTSGVWQTDKLNRTTEAVVAVIDASRRDLVGAPQRQFRLKYTATMFGSCPVNATAEGADSRPQDLSHDGHVLFTTTDPSAGAGELPAVVADETTCPAPVGRFEITGSRHESGALCPVASSSSGSPSSSSSTACGLEMDGSLADEVERTMLDRAGCPRGTWPDPDGGLSPTSCNAVSSSGGVAGAKRLGARATGVSALVLTLAASWAFV</sequence>
<dbReference type="AlphaFoldDB" id="A0AAV9TTR1"/>
<dbReference type="EMBL" id="JASAOK010000001">
    <property type="protein sequence ID" value="KAK6226871.1"/>
    <property type="molecule type" value="Genomic_DNA"/>
</dbReference>
<reference evidence="3 4" key="1">
    <citation type="submission" date="2023-04" db="EMBL/GenBank/DDBJ databases">
        <title>Colletotrichum tabacum stain YC1 causing leaf anthracnose on Nicotiana tabacum(L.) cv.</title>
        <authorList>
            <person name="Ji Z."/>
            <person name="Wang M."/>
            <person name="Zhang J."/>
            <person name="Wang N."/>
            <person name="Zhou Z."/>
        </authorList>
    </citation>
    <scope>NUCLEOTIDE SEQUENCE [LARGE SCALE GENOMIC DNA]</scope>
    <source>
        <strain evidence="3 4">YC1</strain>
    </source>
</reference>
<gene>
    <name evidence="3" type="ORF">QIS74_00426</name>
</gene>
<evidence type="ECO:0000256" key="1">
    <source>
        <dbReference type="SAM" id="SignalP"/>
    </source>
</evidence>
<feature type="signal peptide" evidence="1">
    <location>
        <begin position="1"/>
        <end position="26"/>
    </location>
</feature>
<comment type="caution">
    <text evidence="3">The sequence shown here is derived from an EMBL/GenBank/DDBJ whole genome shotgun (WGS) entry which is preliminary data.</text>
</comment>
<feature type="domain" description="DUF7136" evidence="2">
    <location>
        <begin position="37"/>
        <end position="258"/>
    </location>
</feature>
<name>A0AAV9TTR1_9PEZI</name>
<accession>A0AAV9TTR1</accession>
<feature type="chain" id="PRO_5043956555" description="DUF7136 domain-containing protein" evidence="1">
    <location>
        <begin position="27"/>
        <end position="310"/>
    </location>
</feature>
<proteinExistence type="predicted"/>
<evidence type="ECO:0000313" key="4">
    <source>
        <dbReference type="Proteomes" id="UP001327957"/>
    </source>
</evidence>